<name>A0AAU7MS44_9GAMM</name>
<comment type="cofactor">
    <cofactor evidence="1 6">
        <name>FAD</name>
        <dbReference type="ChEBI" id="CHEBI:57692"/>
    </cofactor>
</comment>
<dbReference type="Gene3D" id="3.30.560.10">
    <property type="entry name" value="Glucose Oxidase, domain 3"/>
    <property type="match status" value="1"/>
</dbReference>
<reference evidence="10" key="1">
    <citation type="submission" date="2024-05" db="EMBL/GenBank/DDBJ databases">
        <title>Draft Genome Sequences of Flagellimonas sp. MMG031 and Marinobacter sp. MMG032 Isolated from the dinoflagellate Symbiodinium pilosum.</title>
        <authorList>
            <person name="Shikuma N.J."/>
            <person name="Farrell M.V."/>
        </authorList>
    </citation>
    <scope>NUCLEOTIDE SEQUENCE</scope>
    <source>
        <strain evidence="10">MMG032</strain>
    </source>
</reference>
<keyword evidence="5 10" id="KW-0560">Oxidoreductase</keyword>
<evidence type="ECO:0000256" key="5">
    <source>
        <dbReference type="ARBA" id="ARBA00023002"/>
    </source>
</evidence>
<feature type="domain" description="Glucose-methanol-choline oxidoreductase N-terminal" evidence="8">
    <location>
        <begin position="84"/>
        <end position="107"/>
    </location>
</feature>
<evidence type="ECO:0000259" key="8">
    <source>
        <dbReference type="PROSITE" id="PS00623"/>
    </source>
</evidence>
<evidence type="ECO:0000256" key="1">
    <source>
        <dbReference type="ARBA" id="ARBA00001974"/>
    </source>
</evidence>
<dbReference type="AlphaFoldDB" id="A0AAU7MS44"/>
<dbReference type="PROSITE" id="PS00624">
    <property type="entry name" value="GMC_OXRED_2"/>
    <property type="match status" value="1"/>
</dbReference>
<comment type="similarity">
    <text evidence="2 7">Belongs to the GMC oxidoreductase family.</text>
</comment>
<dbReference type="PANTHER" id="PTHR11552">
    <property type="entry name" value="GLUCOSE-METHANOL-CHOLINE GMC OXIDOREDUCTASE"/>
    <property type="match status" value="1"/>
</dbReference>
<dbReference type="Pfam" id="PF05199">
    <property type="entry name" value="GMC_oxred_C"/>
    <property type="match status" value="1"/>
</dbReference>
<dbReference type="PROSITE" id="PS00623">
    <property type="entry name" value="GMC_OXRED_1"/>
    <property type="match status" value="1"/>
</dbReference>
<dbReference type="InterPro" id="IPR000172">
    <property type="entry name" value="GMC_OxRdtase_N"/>
</dbReference>
<gene>
    <name evidence="10" type="ORF">ABNF92_08765</name>
</gene>
<organism evidence="10">
    <name type="scientific">Marinobacter sp. MMG032</name>
    <dbReference type="NCBI Taxonomy" id="3158548"/>
    <lineage>
        <taxon>Bacteria</taxon>
        <taxon>Pseudomonadati</taxon>
        <taxon>Pseudomonadota</taxon>
        <taxon>Gammaproteobacteria</taxon>
        <taxon>Pseudomonadales</taxon>
        <taxon>Marinobacteraceae</taxon>
        <taxon>Marinobacter</taxon>
    </lineage>
</organism>
<dbReference type="Gene3D" id="3.50.50.60">
    <property type="entry name" value="FAD/NAD(P)-binding domain"/>
    <property type="match status" value="1"/>
</dbReference>
<evidence type="ECO:0000256" key="7">
    <source>
        <dbReference type="RuleBase" id="RU003968"/>
    </source>
</evidence>
<keyword evidence="4 6" id="KW-0274">FAD</keyword>
<dbReference type="KEGG" id="mamm:ABNF92_08765"/>
<keyword evidence="3 7" id="KW-0285">Flavoprotein</keyword>
<accession>A0AAU7MS44</accession>
<dbReference type="GO" id="GO:0050660">
    <property type="term" value="F:flavin adenine dinucleotide binding"/>
    <property type="evidence" value="ECO:0007669"/>
    <property type="project" value="InterPro"/>
</dbReference>
<dbReference type="InterPro" id="IPR007867">
    <property type="entry name" value="GMC_OxRtase_C"/>
</dbReference>
<dbReference type="SUPFAM" id="SSF54373">
    <property type="entry name" value="FAD-linked reductases, C-terminal domain"/>
    <property type="match status" value="1"/>
</dbReference>
<dbReference type="EC" id="1.1.99.1" evidence="10"/>
<proteinExistence type="inferred from homology"/>
<dbReference type="InterPro" id="IPR036188">
    <property type="entry name" value="FAD/NAD-bd_sf"/>
</dbReference>
<evidence type="ECO:0000256" key="2">
    <source>
        <dbReference type="ARBA" id="ARBA00010790"/>
    </source>
</evidence>
<dbReference type="InterPro" id="IPR012132">
    <property type="entry name" value="GMC_OxRdtase"/>
</dbReference>
<evidence type="ECO:0000256" key="4">
    <source>
        <dbReference type="ARBA" id="ARBA00022827"/>
    </source>
</evidence>
<protein>
    <submittedName>
        <fullName evidence="10">Choline dehydrogenase</fullName>
        <ecNumber evidence="10">1.1.99.1</ecNumber>
    </submittedName>
</protein>
<evidence type="ECO:0000259" key="9">
    <source>
        <dbReference type="PROSITE" id="PS00624"/>
    </source>
</evidence>
<feature type="binding site" evidence="6">
    <location>
        <position position="223"/>
    </location>
    <ligand>
        <name>FAD</name>
        <dbReference type="ChEBI" id="CHEBI:57692"/>
    </ligand>
</feature>
<dbReference type="PANTHER" id="PTHR11552:SF147">
    <property type="entry name" value="CHOLINE DEHYDROGENASE, MITOCHONDRIAL"/>
    <property type="match status" value="1"/>
</dbReference>
<evidence type="ECO:0000313" key="10">
    <source>
        <dbReference type="EMBL" id="XBQ21208.1"/>
    </source>
</evidence>
<feature type="domain" description="Glucose-methanol-choline oxidoreductase N-terminal" evidence="9">
    <location>
        <begin position="258"/>
        <end position="272"/>
    </location>
</feature>
<dbReference type="EMBL" id="CP157802">
    <property type="protein sequence ID" value="XBQ21208.1"/>
    <property type="molecule type" value="Genomic_DNA"/>
</dbReference>
<dbReference type="GO" id="GO:0008812">
    <property type="term" value="F:choline dehydrogenase activity"/>
    <property type="evidence" value="ECO:0007669"/>
    <property type="project" value="UniProtKB-EC"/>
</dbReference>
<evidence type="ECO:0000256" key="6">
    <source>
        <dbReference type="PIRSR" id="PIRSR000137-2"/>
    </source>
</evidence>
<dbReference type="SUPFAM" id="SSF51905">
    <property type="entry name" value="FAD/NAD(P)-binding domain"/>
    <property type="match status" value="1"/>
</dbReference>
<evidence type="ECO:0000256" key="3">
    <source>
        <dbReference type="ARBA" id="ARBA00022630"/>
    </source>
</evidence>
<dbReference type="Pfam" id="PF00732">
    <property type="entry name" value="GMC_oxred_N"/>
    <property type="match status" value="1"/>
</dbReference>
<dbReference type="PIRSF" id="PIRSF000137">
    <property type="entry name" value="Alcohol_oxidase"/>
    <property type="match status" value="1"/>
</dbReference>
<sequence length="542" mass="59061">MMNESFDYIVVGAGSAGCVLADRLSADGRYSVCVLEAGSGKGSFTISTPGAFAAHMFLKTYNWAFNARPDQKLRGGQPLFTPRGKGLGGSSSINGMLYVRGQKEDYDEWQALGNEGWGYRDMLPYFIRSEHHETLAGTPYHGKGGNLHISAPESAEYPMSEAFVDAARQAGFVYSSDFNGANQEGVGYFHLNIKNGRRFGAADAYLKPAMNRQNLTVLTDAHVKKVVFEGKRAVAVELRHKGQDRVLRADREIILSGGAINSPQLLQLSGVGERAELEKLGIQCHHELPGVGKNLQEHVDACVLVSSRKNNGFTASVLGLLKMLPDTVRYMVNKQGKLAKSITEAGGFIRSRETLDRPDVQLHMLPLLFDDSGRNLKLMSKPGYSVHVCVLRPKSTGTVGITSANPFAAPEIDYNFFAEPDDCKVMVDGIHQARQILSAKAFDEYRGEEIHPGSDCQSDEQIIEKVKEKVGLVYHPVGTCKMGIDRMAVVDPQLRVHGLEGLRVVDASIMPRLISGNTNAPTIAIAEKAADLILEAAEGCHI</sequence>
<dbReference type="NCBIfam" id="NF002550">
    <property type="entry name" value="PRK02106.1"/>
    <property type="match status" value="1"/>
</dbReference>
<dbReference type="RefSeq" id="WP_349343922.1">
    <property type="nucleotide sequence ID" value="NZ_CP157802.1"/>
</dbReference>